<evidence type="ECO:0000313" key="2">
    <source>
        <dbReference type="Proteomes" id="UP000822688"/>
    </source>
</evidence>
<gene>
    <name evidence="1" type="ORF">KC19_1G109500</name>
</gene>
<evidence type="ECO:0000313" key="1">
    <source>
        <dbReference type="EMBL" id="KAG0590560.1"/>
    </source>
</evidence>
<sequence length="258" mass="27841">MSRRDAVVTVELAVQLCNNSSVLISPSFFALSFSDSSSPSLLSCCTLRISVLRTLGGRLARFRARSLLCLSNEVDVASRQAEAGRFSNTQAVSMAPSDQTEMPWTSSPIHIKGRLLEAFPTFRLSGLRVAIRGRMPVVEDHEVRYEAVAAGDGMWTEESDEDDDVVGDGSDDILEESLGAVIESVLGTRPALPALPNPRFLARMASAEADDKSVPSSGENSPRIAMDADTEFHQVLLLGEIMPDDAGNTTRVGLAERE</sequence>
<dbReference type="Proteomes" id="UP000822688">
    <property type="component" value="Chromosome 1"/>
</dbReference>
<dbReference type="EMBL" id="CM026421">
    <property type="protein sequence ID" value="KAG0590560.1"/>
    <property type="molecule type" value="Genomic_DNA"/>
</dbReference>
<reference evidence="1" key="1">
    <citation type="submission" date="2020-06" db="EMBL/GenBank/DDBJ databases">
        <title>WGS assembly of Ceratodon purpureus strain R40.</title>
        <authorList>
            <person name="Carey S.B."/>
            <person name="Jenkins J."/>
            <person name="Shu S."/>
            <person name="Lovell J.T."/>
            <person name="Sreedasyam A."/>
            <person name="Maumus F."/>
            <person name="Tiley G.P."/>
            <person name="Fernandez-Pozo N."/>
            <person name="Barry K."/>
            <person name="Chen C."/>
            <person name="Wang M."/>
            <person name="Lipzen A."/>
            <person name="Daum C."/>
            <person name="Saski C.A."/>
            <person name="Payton A.C."/>
            <person name="Mcbreen J.C."/>
            <person name="Conrad R.E."/>
            <person name="Kollar L.M."/>
            <person name="Olsson S."/>
            <person name="Huttunen S."/>
            <person name="Landis J.B."/>
            <person name="Wickett N.J."/>
            <person name="Johnson M.G."/>
            <person name="Rensing S.A."/>
            <person name="Grimwood J."/>
            <person name="Schmutz J."/>
            <person name="Mcdaniel S.F."/>
        </authorList>
    </citation>
    <scope>NUCLEOTIDE SEQUENCE</scope>
    <source>
        <strain evidence="1">R40</strain>
    </source>
</reference>
<name>A0A8T0J3R5_CERPU</name>
<dbReference type="AlphaFoldDB" id="A0A8T0J3R5"/>
<keyword evidence="2" id="KW-1185">Reference proteome</keyword>
<organism evidence="1 2">
    <name type="scientific">Ceratodon purpureus</name>
    <name type="common">Fire moss</name>
    <name type="synonym">Dicranum purpureum</name>
    <dbReference type="NCBI Taxonomy" id="3225"/>
    <lineage>
        <taxon>Eukaryota</taxon>
        <taxon>Viridiplantae</taxon>
        <taxon>Streptophyta</taxon>
        <taxon>Embryophyta</taxon>
        <taxon>Bryophyta</taxon>
        <taxon>Bryophytina</taxon>
        <taxon>Bryopsida</taxon>
        <taxon>Dicranidae</taxon>
        <taxon>Pseudoditrichales</taxon>
        <taxon>Ditrichaceae</taxon>
        <taxon>Ceratodon</taxon>
    </lineage>
</organism>
<accession>A0A8T0J3R5</accession>
<protein>
    <submittedName>
        <fullName evidence="1">Uncharacterized protein</fullName>
    </submittedName>
</protein>
<comment type="caution">
    <text evidence="1">The sequence shown here is derived from an EMBL/GenBank/DDBJ whole genome shotgun (WGS) entry which is preliminary data.</text>
</comment>
<proteinExistence type="predicted"/>